<sequence length="134" mass="14662">MLGYPLRDKKIELVRDYAADMPPVCGQVSSLNQVWTNLLDNALDALPPGGQLTVRTRVENEFVRVFILDNGPGIPAEVLPRILEPFFTTKPAGEGSGLGLDIALRIIEQHGGRLEVQSEPGRTEFGVWLPVANT</sequence>
<dbReference type="PRINTS" id="PR00344">
    <property type="entry name" value="BCTRLSENSOR"/>
</dbReference>
<dbReference type="InterPro" id="IPR005467">
    <property type="entry name" value="His_kinase_dom"/>
</dbReference>
<feature type="non-terminal residue" evidence="4">
    <location>
        <position position="1"/>
    </location>
</feature>
<accession>A0ABX2Q6Q1</accession>
<dbReference type="InterPro" id="IPR036890">
    <property type="entry name" value="HATPase_C_sf"/>
</dbReference>
<evidence type="ECO:0000313" key="5">
    <source>
        <dbReference type="Proteomes" id="UP000626554"/>
    </source>
</evidence>
<dbReference type="Proteomes" id="UP000626554">
    <property type="component" value="Unassembled WGS sequence"/>
</dbReference>
<dbReference type="PANTHER" id="PTHR43065:SF48">
    <property type="entry name" value="HISTIDINE KINASE"/>
    <property type="match status" value="1"/>
</dbReference>
<evidence type="ECO:0000313" key="4">
    <source>
        <dbReference type="EMBL" id="NVO86647.1"/>
    </source>
</evidence>
<dbReference type="InterPro" id="IPR004358">
    <property type="entry name" value="Sig_transdc_His_kin-like_C"/>
</dbReference>
<dbReference type="Gene3D" id="3.30.565.10">
    <property type="entry name" value="Histidine kinase-like ATPase, C-terminal domain"/>
    <property type="match status" value="1"/>
</dbReference>
<comment type="caution">
    <text evidence="4">The sequence shown here is derived from an EMBL/GenBank/DDBJ whole genome shotgun (WGS) entry which is preliminary data.</text>
</comment>
<protein>
    <recommendedName>
        <fullName evidence="2">histidine kinase</fullName>
        <ecNumber evidence="2">2.7.13.3</ecNumber>
    </recommendedName>
</protein>
<keyword evidence="5" id="KW-1185">Reference proteome</keyword>
<comment type="catalytic activity">
    <reaction evidence="1">
        <text>ATP + protein L-histidine = ADP + protein N-phospho-L-histidine.</text>
        <dbReference type="EC" id="2.7.13.3"/>
    </reaction>
</comment>
<dbReference type="InterPro" id="IPR003594">
    <property type="entry name" value="HATPase_dom"/>
</dbReference>
<proteinExistence type="predicted"/>
<dbReference type="PROSITE" id="PS50109">
    <property type="entry name" value="HIS_KIN"/>
    <property type="match status" value="1"/>
</dbReference>
<dbReference type="EC" id="2.7.13.3" evidence="2"/>
<gene>
    <name evidence="4" type="ORF">HW556_17315</name>
</gene>
<dbReference type="RefSeq" id="WP_176901379.1">
    <property type="nucleotide sequence ID" value="NZ_JABKAV010000096.1"/>
</dbReference>
<reference evidence="4 5" key="1">
    <citation type="submission" date="2020-05" db="EMBL/GenBank/DDBJ databases">
        <title>Hymenobacter terrestris sp. nov. and Hymenobacter lapidiphilus sp. nov., isolated from regoliths in Antarctica.</title>
        <authorList>
            <person name="Sedlacek I."/>
            <person name="Pantucek R."/>
            <person name="Zeman M."/>
            <person name="Holochova P."/>
            <person name="Kralova S."/>
            <person name="Stankova E."/>
            <person name="Sedo O."/>
            <person name="Micenkova L."/>
            <person name="Svec P."/>
            <person name="Gupta V."/>
            <person name="Sood U."/>
            <person name="Korpole U.S."/>
            <person name="Lal R."/>
        </authorList>
    </citation>
    <scope>NUCLEOTIDE SEQUENCE [LARGE SCALE GENOMIC DNA]</scope>
    <source>
        <strain evidence="4 5">P5252</strain>
    </source>
</reference>
<evidence type="ECO:0000256" key="1">
    <source>
        <dbReference type="ARBA" id="ARBA00000085"/>
    </source>
</evidence>
<evidence type="ECO:0000256" key="2">
    <source>
        <dbReference type="ARBA" id="ARBA00012438"/>
    </source>
</evidence>
<name>A0ABX2Q6Q1_9BACT</name>
<organism evidence="4 5">
    <name type="scientific">Hymenobacter terrestris</name>
    <dbReference type="NCBI Taxonomy" id="2748310"/>
    <lineage>
        <taxon>Bacteria</taxon>
        <taxon>Pseudomonadati</taxon>
        <taxon>Bacteroidota</taxon>
        <taxon>Cytophagia</taxon>
        <taxon>Cytophagales</taxon>
        <taxon>Hymenobacteraceae</taxon>
        <taxon>Hymenobacter</taxon>
    </lineage>
</organism>
<dbReference type="Pfam" id="PF02518">
    <property type="entry name" value="HATPase_c"/>
    <property type="match status" value="1"/>
</dbReference>
<evidence type="ECO:0000259" key="3">
    <source>
        <dbReference type="PROSITE" id="PS50109"/>
    </source>
</evidence>
<dbReference type="EMBL" id="JABKAV010000096">
    <property type="protein sequence ID" value="NVO86647.1"/>
    <property type="molecule type" value="Genomic_DNA"/>
</dbReference>
<dbReference type="SMART" id="SM00387">
    <property type="entry name" value="HATPase_c"/>
    <property type="match status" value="1"/>
</dbReference>
<dbReference type="SUPFAM" id="SSF55874">
    <property type="entry name" value="ATPase domain of HSP90 chaperone/DNA topoisomerase II/histidine kinase"/>
    <property type="match status" value="1"/>
</dbReference>
<dbReference type="PANTHER" id="PTHR43065">
    <property type="entry name" value="SENSOR HISTIDINE KINASE"/>
    <property type="match status" value="1"/>
</dbReference>
<feature type="domain" description="Histidine kinase" evidence="3">
    <location>
        <begin position="1"/>
        <end position="133"/>
    </location>
</feature>